<dbReference type="GO" id="GO:0006298">
    <property type="term" value="P:mismatch repair"/>
    <property type="evidence" value="ECO:0007669"/>
    <property type="project" value="UniProtKB-UniRule"/>
</dbReference>
<dbReference type="GO" id="GO:0030983">
    <property type="term" value="F:mismatched DNA binding"/>
    <property type="evidence" value="ECO:0007669"/>
    <property type="project" value="InterPro"/>
</dbReference>
<accession>A0A0J8DFN0</accession>
<dbReference type="Proteomes" id="UP000036756">
    <property type="component" value="Unassembled WGS sequence"/>
</dbReference>
<evidence type="ECO:0000313" key="13">
    <source>
        <dbReference type="Proteomes" id="UP000036756"/>
    </source>
</evidence>
<dbReference type="InterPro" id="IPR036678">
    <property type="entry name" value="MutS_con_dom_sf"/>
</dbReference>
<dbReference type="InterPro" id="IPR007861">
    <property type="entry name" value="DNA_mismatch_repair_MutS_clamp"/>
</dbReference>
<dbReference type="InterPro" id="IPR016151">
    <property type="entry name" value="DNA_mismatch_repair_MutS_N"/>
</dbReference>
<evidence type="ECO:0000256" key="7">
    <source>
        <dbReference type="ARBA" id="ARBA00023204"/>
    </source>
</evidence>
<dbReference type="GO" id="GO:0005524">
    <property type="term" value="F:ATP binding"/>
    <property type="evidence" value="ECO:0007669"/>
    <property type="project" value="UniProtKB-UniRule"/>
</dbReference>
<proteinExistence type="inferred from homology"/>
<dbReference type="Gene3D" id="3.40.1170.10">
    <property type="entry name" value="DNA repair protein MutS, domain I"/>
    <property type="match status" value="1"/>
</dbReference>
<name>A0A0J8DFN0_CLOCY</name>
<dbReference type="InterPro" id="IPR007695">
    <property type="entry name" value="DNA_mismatch_repair_MutS-lik_N"/>
</dbReference>
<evidence type="ECO:0000256" key="2">
    <source>
        <dbReference type="ARBA" id="ARBA00021982"/>
    </source>
</evidence>
<dbReference type="PATRIC" id="fig|1121307.3.peg.2358"/>
<dbReference type="GO" id="GO:0005829">
    <property type="term" value="C:cytosol"/>
    <property type="evidence" value="ECO:0007669"/>
    <property type="project" value="TreeGrafter"/>
</dbReference>
<evidence type="ECO:0000256" key="8">
    <source>
        <dbReference type="ARBA" id="ARBA00024647"/>
    </source>
</evidence>
<dbReference type="InterPro" id="IPR036187">
    <property type="entry name" value="DNA_mismatch_repair_MutS_sf"/>
</dbReference>
<keyword evidence="3 9" id="KW-0547">Nucleotide-binding</keyword>
<dbReference type="NCBIfam" id="NF003810">
    <property type="entry name" value="PRK05399.1"/>
    <property type="match status" value="1"/>
</dbReference>
<dbReference type="SUPFAM" id="SSF53150">
    <property type="entry name" value="DNA repair protein MutS, domain II"/>
    <property type="match status" value="1"/>
</dbReference>
<dbReference type="Pfam" id="PF05192">
    <property type="entry name" value="MutS_III"/>
    <property type="match status" value="1"/>
</dbReference>
<keyword evidence="6 9" id="KW-0238">DNA-binding</keyword>
<dbReference type="InterPro" id="IPR045076">
    <property type="entry name" value="MutS"/>
</dbReference>
<sequence>MALTPMMQQYFEIKEKHKDCILFFRLGDFYEMFFEDAETASRELELVLTGRDCGMEKRAPMCGIPFHSSEGYVARLVEKGYKVAICEQVEDPSKAKGIVKRDVIKIVTPGTLIDSNLLEDTRNNFIASVYVLEDRFSLSFCDISTGEFLTTSSFNSYFKAIDEMSKFSPAEIILVETKFSLKINLEKLIKSKFNLLINKVDEYSYTEDSLVDFDISNIKEEEKISSGILYSYIKETQKGSLSHVLKVERYDLENYMMLDSTSRKNLELTETIRGKSKKGSLIGALDKTKTPMGGRLLRKWIEEPLVKIDEINLRLEVVEEFIDNLNAAGDFKEFLSGVYDIERITSKISSGAVLPKDMVSLKNSLSLLPDIKESLSMCRSLALTKMHEEFDTLGDIHSLISSSIMDSPSLQIKEGNIIKDGYSIEVDELREAMQKGKQWIMDIESREREETGIKSLKVSYNKVFGYYIEVTKSNLSSVPENRYIRKQTLANCERYITEELKTIEEKVLGAEEKIKVIEYNLYQEIREKVALEIERILKTAKIIATIDVLLSFSEASFENGYVKPIISKDDVIDIKEGRHPVVERVIDGVFVPNCTYLNNASDTISIITGPNMAGKSTYMRQVALITLMAQIGCFVPASSAVIGIVDRIFTRIGASDDLSLGQSTFMVEMAEVSNILTNATRNSLVILDEVGRGTSTYDGLSIAWAVVDYIANSIGCKTLFATHYHELTELEEKIQGVKNYCISVKEHGEDIIFLRKIVPGGADKSYGIQVAKLAGLPDKVIDLSKTILQRLEENDINNKNTQSSKKIEPLKSNKGQLSLFDANSEDKGYEARSIDKENSKDIISKKERDVLKEIENIDIINMTPLDAINYIYKLKEKLKSK</sequence>
<dbReference type="EMBL" id="LFVU01000003">
    <property type="protein sequence ID" value="KMT23029.1"/>
    <property type="molecule type" value="Genomic_DNA"/>
</dbReference>
<protein>
    <recommendedName>
        <fullName evidence="2 9">DNA mismatch repair protein MutS</fullName>
    </recommendedName>
</protein>
<dbReference type="InterPro" id="IPR007860">
    <property type="entry name" value="DNA_mmatch_repair_MutS_con_dom"/>
</dbReference>
<feature type="binding site" evidence="9">
    <location>
        <begin position="609"/>
        <end position="616"/>
    </location>
    <ligand>
        <name>ATP</name>
        <dbReference type="ChEBI" id="CHEBI:30616"/>
    </ligand>
</feature>
<dbReference type="Pfam" id="PF05188">
    <property type="entry name" value="MutS_II"/>
    <property type="match status" value="1"/>
</dbReference>
<dbReference type="PANTHER" id="PTHR11361">
    <property type="entry name" value="DNA MISMATCH REPAIR PROTEIN MUTS FAMILY MEMBER"/>
    <property type="match status" value="1"/>
</dbReference>
<dbReference type="Pfam" id="PF00488">
    <property type="entry name" value="MutS_V"/>
    <property type="match status" value="1"/>
</dbReference>
<dbReference type="InterPro" id="IPR000432">
    <property type="entry name" value="DNA_mismatch_repair_MutS_C"/>
</dbReference>
<evidence type="ECO:0000256" key="9">
    <source>
        <dbReference type="HAMAP-Rule" id="MF_00096"/>
    </source>
</evidence>
<dbReference type="Gene3D" id="3.40.50.300">
    <property type="entry name" value="P-loop containing nucleotide triphosphate hydrolases"/>
    <property type="match status" value="1"/>
</dbReference>
<dbReference type="Pfam" id="PF01624">
    <property type="entry name" value="MutS_I"/>
    <property type="match status" value="1"/>
</dbReference>
<gene>
    <name evidence="9 12" type="primary">mutS</name>
    <name evidence="12" type="ORF">CLCY_7c00760</name>
</gene>
<dbReference type="InterPro" id="IPR017261">
    <property type="entry name" value="DNA_mismatch_repair_MutS/MSH"/>
</dbReference>
<dbReference type="AlphaFoldDB" id="A0A0J8DFN0"/>
<dbReference type="GO" id="GO:0140664">
    <property type="term" value="F:ATP-dependent DNA damage sensor activity"/>
    <property type="evidence" value="ECO:0007669"/>
    <property type="project" value="InterPro"/>
</dbReference>
<dbReference type="HAMAP" id="MF_00096">
    <property type="entry name" value="MutS"/>
    <property type="match status" value="1"/>
</dbReference>
<dbReference type="PIRSF" id="PIRSF037677">
    <property type="entry name" value="DNA_mis_repair_Msh6"/>
    <property type="match status" value="1"/>
</dbReference>
<dbReference type="FunFam" id="1.10.1420.10:FF:000007">
    <property type="entry name" value="DNA mismatch repair protein MutS"/>
    <property type="match status" value="1"/>
</dbReference>
<dbReference type="InterPro" id="IPR007696">
    <property type="entry name" value="DNA_mismatch_repair_MutS_core"/>
</dbReference>
<evidence type="ECO:0000259" key="11">
    <source>
        <dbReference type="PROSITE" id="PS00486"/>
    </source>
</evidence>
<evidence type="ECO:0000256" key="10">
    <source>
        <dbReference type="RuleBase" id="RU003756"/>
    </source>
</evidence>
<dbReference type="GO" id="GO:0003684">
    <property type="term" value="F:damaged DNA binding"/>
    <property type="evidence" value="ECO:0007669"/>
    <property type="project" value="UniProtKB-UniRule"/>
</dbReference>
<dbReference type="PROSITE" id="PS00486">
    <property type="entry name" value="DNA_MISMATCH_REPAIR_2"/>
    <property type="match status" value="1"/>
</dbReference>
<organism evidence="12 13">
    <name type="scientific">Clostridium cylindrosporum DSM 605</name>
    <dbReference type="NCBI Taxonomy" id="1121307"/>
    <lineage>
        <taxon>Bacteria</taxon>
        <taxon>Bacillati</taxon>
        <taxon>Bacillota</taxon>
        <taxon>Clostridia</taxon>
        <taxon>Eubacteriales</taxon>
        <taxon>Clostridiaceae</taxon>
        <taxon>Clostridium</taxon>
    </lineage>
</organism>
<evidence type="ECO:0000256" key="3">
    <source>
        <dbReference type="ARBA" id="ARBA00022741"/>
    </source>
</evidence>
<dbReference type="CDD" id="cd03284">
    <property type="entry name" value="ABC_MutS1"/>
    <property type="match status" value="1"/>
</dbReference>
<dbReference type="FunFam" id="3.40.1170.10:FF:000001">
    <property type="entry name" value="DNA mismatch repair protein MutS"/>
    <property type="match status" value="1"/>
</dbReference>
<evidence type="ECO:0000256" key="1">
    <source>
        <dbReference type="ARBA" id="ARBA00006271"/>
    </source>
</evidence>
<evidence type="ECO:0000313" key="12">
    <source>
        <dbReference type="EMBL" id="KMT23029.1"/>
    </source>
</evidence>
<keyword evidence="7 9" id="KW-0234">DNA repair</keyword>
<dbReference type="Gene3D" id="1.10.1420.10">
    <property type="match status" value="2"/>
</dbReference>
<dbReference type="NCBIfam" id="TIGR01070">
    <property type="entry name" value="mutS1"/>
    <property type="match status" value="1"/>
</dbReference>
<feature type="domain" description="DNA mismatch repair proteins mutS family" evidence="11">
    <location>
        <begin position="683"/>
        <end position="699"/>
    </location>
</feature>
<dbReference type="InterPro" id="IPR005748">
    <property type="entry name" value="DNA_mismatch_repair_MutS"/>
</dbReference>
<comment type="caution">
    <text evidence="12">The sequence shown here is derived from an EMBL/GenBank/DDBJ whole genome shotgun (WGS) entry which is preliminary data.</text>
</comment>
<dbReference type="Gene3D" id="3.30.420.110">
    <property type="entry name" value="MutS, connector domain"/>
    <property type="match status" value="1"/>
</dbReference>
<comment type="function">
    <text evidence="8 9">This protein is involved in the repair of mismatches in DNA. It is possible that it carries out the mismatch recognition step. This protein has a weak ATPase activity.</text>
</comment>
<dbReference type="FunFam" id="3.40.50.300:FF:000870">
    <property type="entry name" value="MutS protein homolog 4"/>
    <property type="match status" value="1"/>
</dbReference>
<dbReference type="SUPFAM" id="SSF48334">
    <property type="entry name" value="DNA repair protein MutS, domain III"/>
    <property type="match status" value="1"/>
</dbReference>
<evidence type="ECO:0000256" key="4">
    <source>
        <dbReference type="ARBA" id="ARBA00022763"/>
    </source>
</evidence>
<dbReference type="PANTHER" id="PTHR11361:SF34">
    <property type="entry name" value="DNA MISMATCH REPAIR PROTEIN MSH1, MITOCHONDRIAL"/>
    <property type="match status" value="1"/>
</dbReference>
<evidence type="ECO:0000256" key="5">
    <source>
        <dbReference type="ARBA" id="ARBA00022840"/>
    </source>
</evidence>
<dbReference type="InterPro" id="IPR027417">
    <property type="entry name" value="P-loop_NTPase"/>
</dbReference>
<keyword evidence="5 9" id="KW-0067">ATP-binding</keyword>
<dbReference type="SMART" id="SM00534">
    <property type="entry name" value="MUTSac"/>
    <property type="match status" value="1"/>
</dbReference>
<evidence type="ECO:0000256" key="6">
    <source>
        <dbReference type="ARBA" id="ARBA00023125"/>
    </source>
</evidence>
<reference evidence="12 13" key="1">
    <citation type="submission" date="2015-06" db="EMBL/GenBank/DDBJ databases">
        <title>Draft genome sequence of the purine-degrading Clostridium cylindrosporum HC-1 (DSM 605).</title>
        <authorList>
            <person name="Poehlein A."/>
            <person name="Schiel-Bengelsdorf B."/>
            <person name="Bengelsdorf F."/>
            <person name="Daniel R."/>
            <person name="Duerre P."/>
        </authorList>
    </citation>
    <scope>NUCLEOTIDE SEQUENCE [LARGE SCALE GENOMIC DNA]</scope>
    <source>
        <strain evidence="12 13">DSM 605</strain>
    </source>
</reference>
<keyword evidence="13" id="KW-1185">Reference proteome</keyword>
<keyword evidence="4 9" id="KW-0227">DNA damage</keyword>
<dbReference type="SMART" id="SM00533">
    <property type="entry name" value="MUTSd"/>
    <property type="match status" value="1"/>
</dbReference>
<dbReference type="SUPFAM" id="SSF52540">
    <property type="entry name" value="P-loop containing nucleoside triphosphate hydrolases"/>
    <property type="match status" value="1"/>
</dbReference>
<dbReference type="Pfam" id="PF05190">
    <property type="entry name" value="MutS_IV"/>
    <property type="match status" value="1"/>
</dbReference>
<dbReference type="SUPFAM" id="SSF55271">
    <property type="entry name" value="DNA repair protein MutS, domain I"/>
    <property type="match status" value="1"/>
</dbReference>
<dbReference type="STRING" id="1121307.CLCY_7c00760"/>
<comment type="similarity">
    <text evidence="1 9 10">Belongs to the DNA mismatch repair MutS family.</text>
</comment>